<gene>
    <name evidence="1" type="ORF">FNK824_LOCUS38635</name>
</gene>
<feature type="non-terminal residue" evidence="1">
    <location>
        <position position="79"/>
    </location>
</feature>
<accession>A0A820ETU5</accession>
<reference evidence="1" key="1">
    <citation type="submission" date="2021-02" db="EMBL/GenBank/DDBJ databases">
        <authorList>
            <person name="Nowell W R."/>
        </authorList>
    </citation>
    <scope>NUCLEOTIDE SEQUENCE</scope>
</reference>
<dbReference type="EMBL" id="CAJOBE010022554">
    <property type="protein sequence ID" value="CAF4251253.1"/>
    <property type="molecule type" value="Genomic_DNA"/>
</dbReference>
<dbReference type="Proteomes" id="UP000663874">
    <property type="component" value="Unassembled WGS sequence"/>
</dbReference>
<organism evidence="1 2">
    <name type="scientific">Rotaria sordida</name>
    <dbReference type="NCBI Taxonomy" id="392033"/>
    <lineage>
        <taxon>Eukaryota</taxon>
        <taxon>Metazoa</taxon>
        <taxon>Spiralia</taxon>
        <taxon>Gnathifera</taxon>
        <taxon>Rotifera</taxon>
        <taxon>Eurotatoria</taxon>
        <taxon>Bdelloidea</taxon>
        <taxon>Philodinida</taxon>
        <taxon>Philodinidae</taxon>
        <taxon>Rotaria</taxon>
    </lineage>
</organism>
<comment type="caution">
    <text evidence="1">The sequence shown here is derived from an EMBL/GenBank/DDBJ whole genome shotgun (WGS) entry which is preliminary data.</text>
</comment>
<sequence>LIFTKNLTITRPFNGLNQLPDAVLDRFCLEILPKIHHKIEWLDVESSSIERILLLTNYSNLNGLRLYDLTSERARDLFT</sequence>
<proteinExistence type="predicted"/>
<evidence type="ECO:0000313" key="2">
    <source>
        <dbReference type="Proteomes" id="UP000663874"/>
    </source>
</evidence>
<dbReference type="AlphaFoldDB" id="A0A820ETU5"/>
<protein>
    <submittedName>
        <fullName evidence="1">Uncharacterized protein</fullName>
    </submittedName>
</protein>
<evidence type="ECO:0000313" key="1">
    <source>
        <dbReference type="EMBL" id="CAF4251253.1"/>
    </source>
</evidence>
<name>A0A820ETU5_9BILA</name>
<feature type="non-terminal residue" evidence="1">
    <location>
        <position position="1"/>
    </location>
</feature>